<feature type="region of interest" description="Disordered" evidence="1">
    <location>
        <begin position="1"/>
        <end position="30"/>
    </location>
</feature>
<gene>
    <name evidence="2" type="ORF">CHC_T00000575001</name>
</gene>
<dbReference type="GeneID" id="17325786"/>
<dbReference type="AlphaFoldDB" id="R7QL27"/>
<reference evidence="3" key="1">
    <citation type="journal article" date="2013" name="Proc. Natl. Acad. Sci. U.S.A.">
        <title>Genome structure and metabolic features in the red seaweed Chondrus crispus shed light on evolution of the Archaeplastida.</title>
        <authorList>
            <person name="Collen J."/>
            <person name="Porcel B."/>
            <person name="Carre W."/>
            <person name="Ball S.G."/>
            <person name="Chaparro C."/>
            <person name="Tonon T."/>
            <person name="Barbeyron T."/>
            <person name="Michel G."/>
            <person name="Noel B."/>
            <person name="Valentin K."/>
            <person name="Elias M."/>
            <person name="Artiguenave F."/>
            <person name="Arun A."/>
            <person name="Aury J.M."/>
            <person name="Barbosa-Neto J.F."/>
            <person name="Bothwell J.H."/>
            <person name="Bouget F.Y."/>
            <person name="Brillet L."/>
            <person name="Cabello-Hurtado F."/>
            <person name="Capella-Gutierrez S."/>
            <person name="Charrier B."/>
            <person name="Cladiere L."/>
            <person name="Cock J.M."/>
            <person name="Coelho S.M."/>
            <person name="Colleoni C."/>
            <person name="Czjzek M."/>
            <person name="Da Silva C."/>
            <person name="Delage L."/>
            <person name="Denoeud F."/>
            <person name="Deschamps P."/>
            <person name="Dittami S.M."/>
            <person name="Gabaldon T."/>
            <person name="Gachon C.M."/>
            <person name="Groisillier A."/>
            <person name="Herve C."/>
            <person name="Jabbari K."/>
            <person name="Katinka M."/>
            <person name="Kloareg B."/>
            <person name="Kowalczyk N."/>
            <person name="Labadie K."/>
            <person name="Leblanc C."/>
            <person name="Lopez P.J."/>
            <person name="McLachlan D.H."/>
            <person name="Meslet-Cladiere L."/>
            <person name="Moustafa A."/>
            <person name="Nehr Z."/>
            <person name="Nyvall Collen P."/>
            <person name="Panaud O."/>
            <person name="Partensky F."/>
            <person name="Poulain J."/>
            <person name="Rensing S.A."/>
            <person name="Rousvoal S."/>
            <person name="Samson G."/>
            <person name="Symeonidi A."/>
            <person name="Weissenbach J."/>
            <person name="Zambounis A."/>
            <person name="Wincker P."/>
            <person name="Boyen C."/>
        </authorList>
    </citation>
    <scope>NUCLEOTIDE SEQUENCE [LARGE SCALE GENOMIC DNA]</scope>
    <source>
        <strain evidence="3">cv. Stackhouse</strain>
    </source>
</reference>
<dbReference type="KEGG" id="ccp:CHC_T00000575001"/>
<dbReference type="EMBL" id="HG001901">
    <property type="protein sequence ID" value="CDF38186.1"/>
    <property type="molecule type" value="Genomic_DNA"/>
</dbReference>
<evidence type="ECO:0000313" key="3">
    <source>
        <dbReference type="Proteomes" id="UP000012073"/>
    </source>
</evidence>
<keyword evidence="3" id="KW-1185">Reference proteome</keyword>
<name>R7QL27_CHOCR</name>
<evidence type="ECO:0000313" key="2">
    <source>
        <dbReference type="EMBL" id="CDF38186.1"/>
    </source>
</evidence>
<sequence length="30" mass="3446">MWIAKHFPPPSMITQTKNQLASTTTNERES</sequence>
<dbReference type="RefSeq" id="XP_005718055.1">
    <property type="nucleotide sequence ID" value="XM_005717998.1"/>
</dbReference>
<proteinExistence type="predicted"/>
<protein>
    <submittedName>
        <fullName evidence="2">Uncharacterized protein</fullName>
    </submittedName>
</protein>
<dbReference type="Gramene" id="CDF38186">
    <property type="protein sequence ID" value="CDF38186"/>
    <property type="gene ID" value="CHC_T00000575001"/>
</dbReference>
<dbReference type="Proteomes" id="UP000012073">
    <property type="component" value="Unassembled WGS sequence"/>
</dbReference>
<organism evidence="2 3">
    <name type="scientific">Chondrus crispus</name>
    <name type="common">Carrageen Irish moss</name>
    <name type="synonym">Polymorpha crispa</name>
    <dbReference type="NCBI Taxonomy" id="2769"/>
    <lineage>
        <taxon>Eukaryota</taxon>
        <taxon>Rhodophyta</taxon>
        <taxon>Florideophyceae</taxon>
        <taxon>Rhodymeniophycidae</taxon>
        <taxon>Gigartinales</taxon>
        <taxon>Gigartinaceae</taxon>
        <taxon>Chondrus</taxon>
    </lineage>
</organism>
<evidence type="ECO:0000256" key="1">
    <source>
        <dbReference type="SAM" id="MobiDB-lite"/>
    </source>
</evidence>
<accession>R7QL27</accession>
<feature type="compositionally biased region" description="Polar residues" evidence="1">
    <location>
        <begin position="12"/>
        <end position="30"/>
    </location>
</feature>